<organism evidence="2 3">
    <name type="scientific">Celerinatantimonas diazotrophica</name>
    <dbReference type="NCBI Taxonomy" id="412034"/>
    <lineage>
        <taxon>Bacteria</taxon>
        <taxon>Pseudomonadati</taxon>
        <taxon>Pseudomonadota</taxon>
        <taxon>Gammaproteobacteria</taxon>
        <taxon>Celerinatantimonadaceae</taxon>
        <taxon>Celerinatantimonas</taxon>
    </lineage>
</organism>
<reference evidence="2 3" key="1">
    <citation type="submission" date="2019-03" db="EMBL/GenBank/DDBJ databases">
        <title>Genomic Encyclopedia of Type Strains, Phase IV (KMG-IV): sequencing the most valuable type-strain genomes for metagenomic binning, comparative biology and taxonomic classification.</title>
        <authorList>
            <person name="Goeker M."/>
        </authorList>
    </citation>
    <scope>NUCLEOTIDE SEQUENCE [LARGE SCALE GENOMIC DNA]</scope>
    <source>
        <strain evidence="2 3">DSM 18577</strain>
    </source>
</reference>
<proteinExistence type="predicted"/>
<keyword evidence="3" id="KW-1185">Reference proteome</keyword>
<evidence type="ECO:0000313" key="2">
    <source>
        <dbReference type="EMBL" id="TCK59005.1"/>
    </source>
</evidence>
<feature type="signal peptide" evidence="1">
    <location>
        <begin position="1"/>
        <end position="21"/>
    </location>
</feature>
<comment type="caution">
    <text evidence="2">The sequence shown here is derived from an EMBL/GenBank/DDBJ whole genome shotgun (WGS) entry which is preliminary data.</text>
</comment>
<dbReference type="RefSeq" id="WP_131911938.1">
    <property type="nucleotide sequence ID" value="NZ_OU594967.1"/>
</dbReference>
<evidence type="ECO:0000313" key="3">
    <source>
        <dbReference type="Proteomes" id="UP000295565"/>
    </source>
</evidence>
<dbReference type="OrthoDB" id="7831428at2"/>
<dbReference type="NCBIfam" id="TIGR03360">
    <property type="entry name" value="VI_minor_1"/>
    <property type="match status" value="1"/>
</dbReference>
<dbReference type="Proteomes" id="UP000295565">
    <property type="component" value="Unassembled WGS sequence"/>
</dbReference>
<evidence type="ECO:0000256" key="1">
    <source>
        <dbReference type="SAM" id="SignalP"/>
    </source>
</evidence>
<feature type="chain" id="PRO_5020258920" evidence="1">
    <location>
        <begin position="22"/>
        <end position="226"/>
    </location>
</feature>
<name>A0A4R1K4E5_9GAMM</name>
<keyword evidence="1" id="KW-0732">Signal</keyword>
<dbReference type="AlphaFoldDB" id="A0A4R1K4E5"/>
<protein>
    <submittedName>
        <fullName evidence="2">Type VI secretion system protein VasI</fullName>
    </submittedName>
</protein>
<dbReference type="InterPro" id="IPR017738">
    <property type="entry name" value="T6SS-assoc_VCA0118"/>
</dbReference>
<gene>
    <name evidence="2" type="ORF">EV690_1168</name>
</gene>
<dbReference type="EMBL" id="SMGD01000011">
    <property type="protein sequence ID" value="TCK59005.1"/>
    <property type="molecule type" value="Genomic_DNA"/>
</dbReference>
<sequence>MTGKMVWVAVLLVISSAATVAKPVSQLEKAQQCRQVQNRLQRLQCFDEVFATPVVTPKISAQRQKHAPIVWQRAVEYEKHHNQAGFHLGMENSAKPSEGIWLSATANHWPHPQQPISKAMQKPILMLSCDNKISRVRLLLPKPLNIGRVAITVIGHRENTQSWLVDESGLILESGRGLPAIHLMRALMANQPILLRSNVASVNGLEFSSKGLKSSIKALQKACEWN</sequence>
<accession>A0A4R1K4E5</accession>
<dbReference type="Pfam" id="PF11319">
    <property type="entry name" value="VasI"/>
    <property type="match status" value="1"/>
</dbReference>